<evidence type="ECO:0000256" key="2">
    <source>
        <dbReference type="SAM" id="SignalP"/>
    </source>
</evidence>
<feature type="signal peptide" evidence="2">
    <location>
        <begin position="1"/>
        <end position="19"/>
    </location>
</feature>
<evidence type="ECO:0000313" key="5">
    <source>
        <dbReference type="Proteomes" id="UP000249248"/>
    </source>
</evidence>
<dbReference type="SUPFAM" id="SSF53474">
    <property type="entry name" value="alpha/beta-Hydrolases"/>
    <property type="match status" value="1"/>
</dbReference>
<comment type="caution">
    <text evidence="4">The sequence shown here is derived from an EMBL/GenBank/DDBJ whole genome shotgun (WGS) entry which is preliminary data.</text>
</comment>
<proteinExistence type="predicted"/>
<dbReference type="OrthoDB" id="4535652at2"/>
<feature type="domain" description="Secretion system C-terminal sorting" evidence="3">
    <location>
        <begin position="1577"/>
        <end position="1645"/>
    </location>
</feature>
<feature type="chain" id="PRO_5015983540" description="Secretion system C-terminal sorting domain-containing protein" evidence="2">
    <location>
        <begin position="20"/>
        <end position="1653"/>
    </location>
</feature>
<reference evidence="4 5" key="1">
    <citation type="submission" date="2018-06" db="EMBL/GenBank/DDBJ databases">
        <title>The draft genome sequence of Crocinitomix sp. SM1701.</title>
        <authorList>
            <person name="Zhang X."/>
        </authorList>
    </citation>
    <scope>NUCLEOTIDE SEQUENCE [LARGE SCALE GENOMIC DNA]</scope>
    <source>
        <strain evidence="4 5">SM1701</strain>
    </source>
</reference>
<dbReference type="Pfam" id="PF18962">
    <property type="entry name" value="Por_Secre_tail"/>
    <property type="match status" value="1"/>
</dbReference>
<sequence length="1653" mass="182325">MKTFIYIICLLGISGNLFAQNIINLNDNAVVNQQYNNKMQAMFAQMNLDLVPSGVLFDRGISFIDLKPYNGQLSDTNETTNITFGLAYASLMNMSVKSETSLPNPEVYRQVMDKQNHFSDTILIAGLHQVYHSIDTLAIQNDLLNLQGDNLIDVPNRTSSPYNKQELFLLGTNVTDVKSNILNIVVDSDLFFNNSGKTIRNLEVDMDNGKGFVKGKLNTSFKTSYSAAGKKHLKFKITYTDNSVYYSHFKIYTEGPSKKSGAVAPDITQYITPLQGPNGFKDGRGGGHIHVFLSCGHSQIVKPFIWAEGYNPIIGNIDIGITKEDVLDRLSHNEAIIGGLKLREYLEENGYDIIVLDYDNGADYLSRTAEFIAKSIRWVNARKHSGGSYEKNILLGQSMGGVCAMYALKSMETITNEDHEVGSFIIFDSPIQGANIPLSAQAGLLSIASMPVNIPYSSSGGILKDYVSILDDAVDLLNLPASRGMIKYMASQHPLMEPQLCNTFYNYLHNVLGGMPTDCEVYAITNGSNKGVNGAQEYLPGDTLIGVNTSAIGVATTLIGNYISGIDTSQVGGVTLTPKVLSTASMIMWVLDVNVSTNILMYAIPSNLNDDVFIGEISLNPWWSSPILYLNNHWVLSSSLPEIDNAPGGFAGAFENLPLSIPTSLSSSLAVRTFKMNTWCFTPTMSVLNYHGPYTDNRFHSLMHNFENNTAEISANSLSGIDNYLSNSSTVSTADGVFQNTAHTWFTNEQAGYMLYILVGKDLLGNLSQLNTGNSYNYGKVALTPYHVYHHNNSSLTLRTDPVLDHDLTVQNSILGVNRSVDIGLTTVPNSNNLGVPPINSSFTMQLGHNCDEDDPITLRLERDGVLMIGDTHLRTGNVVVNDHHRIVVENGGTLIIEENSSLFLNEDANLILKSGAKLINRGVIMLNGNSKVIYEENVNFIMDKEASEFVFNGGAVYLQKNALFTFTHANSPQAGNIIVKENAKFYADESNCEVLIQGKGINHDIVLINANKILEFVNPSNFNKVSFTMASTKFKNGSKILVPCEFHALKAKFSNVSATVDTKLVVSDDCQLVGCDFNDVNVEANYNSMINLHHFKSVNSEFDFSALSGNVISIVGGSYFLYHSTFNLQNQQVSTHAVQSLYCTAASSIIKCTFNKGNGVYDYGNNDLSVTSSNFLNQDKSLVKDGGVLNMKCNGFASITTPVTLENYARLNAGVYLNQGYNKFQNTQSSSLIFNYSSLPSLYEGYNDFSKGTNNNYFEGDILLTTAFVPYFMNAGKNGWGAGIVPNQNNFSLYFGSLPSLSTFLVSSHSPMTGYCNQFSPGDIIADPVGPGDNSTSLIIPGFNGGDPISVKEILSMAVSLNEDNDSIYGNNFQSMHVLHQVIKYDFRKTRLSNNQTADIVGEVVREMQSTFKSAINRNQIQSDLNVSSFQPMVQQYVDGLNLMSSYLVGSNNNASMFLNELNKVQLYLSINHPKIALSILNNTEYCGLNALDQKIVNFNKFGINEYLSKEAFGYKAFLTDSVFTDSTGFKTSLSNELNYYTFNSIINSVEDIDFRNNCGPHQKSNILNKDLSFNLYPNPSNEIVKIEYFINSEEQGKFMIYNLNGKTLLEIILMSDLRQESIDLNKISSGLYLYKFMVNEEVVKAGKFIKN</sequence>
<accession>A0A2W1NL64</accession>
<dbReference type="InterPro" id="IPR026444">
    <property type="entry name" value="Secre_tail"/>
</dbReference>
<evidence type="ECO:0000313" key="4">
    <source>
        <dbReference type="EMBL" id="PZE18586.1"/>
    </source>
</evidence>
<dbReference type="RefSeq" id="WP_111061487.1">
    <property type="nucleotide sequence ID" value="NZ_JBHUCU010000007.1"/>
</dbReference>
<dbReference type="InterPro" id="IPR029058">
    <property type="entry name" value="AB_hydrolase_fold"/>
</dbReference>
<keyword evidence="5" id="KW-1185">Reference proteome</keyword>
<organism evidence="4 5">
    <name type="scientific">Putridiphycobacter roseus</name>
    <dbReference type="NCBI Taxonomy" id="2219161"/>
    <lineage>
        <taxon>Bacteria</taxon>
        <taxon>Pseudomonadati</taxon>
        <taxon>Bacteroidota</taxon>
        <taxon>Flavobacteriia</taxon>
        <taxon>Flavobacteriales</taxon>
        <taxon>Crocinitomicaceae</taxon>
        <taxon>Putridiphycobacter</taxon>
    </lineage>
</organism>
<name>A0A2W1NL64_9FLAO</name>
<dbReference type="Proteomes" id="UP000249248">
    <property type="component" value="Unassembled WGS sequence"/>
</dbReference>
<protein>
    <recommendedName>
        <fullName evidence="3">Secretion system C-terminal sorting domain-containing protein</fullName>
    </recommendedName>
</protein>
<dbReference type="EMBL" id="QKSB01000001">
    <property type="protein sequence ID" value="PZE18586.1"/>
    <property type="molecule type" value="Genomic_DNA"/>
</dbReference>
<evidence type="ECO:0000256" key="1">
    <source>
        <dbReference type="ARBA" id="ARBA00022729"/>
    </source>
</evidence>
<gene>
    <name evidence="4" type="ORF">DNU06_01785</name>
</gene>
<evidence type="ECO:0000259" key="3">
    <source>
        <dbReference type="Pfam" id="PF18962"/>
    </source>
</evidence>
<keyword evidence="1 2" id="KW-0732">Signal</keyword>
<dbReference type="Gene3D" id="3.40.50.1820">
    <property type="entry name" value="alpha/beta hydrolase"/>
    <property type="match status" value="1"/>
</dbReference>
<dbReference type="NCBIfam" id="TIGR04183">
    <property type="entry name" value="Por_Secre_tail"/>
    <property type="match status" value="1"/>
</dbReference>